<name>A0A936ZQU4_9BURK</name>
<dbReference type="SUPFAM" id="SSF52540">
    <property type="entry name" value="P-loop containing nucleoside triphosphate hydrolases"/>
    <property type="match status" value="1"/>
</dbReference>
<dbReference type="AlphaFoldDB" id="A0A936ZQU4"/>
<dbReference type="InterPro" id="IPR011009">
    <property type="entry name" value="Kinase-like_dom_sf"/>
</dbReference>
<dbReference type="Proteomes" id="UP000613011">
    <property type="component" value="Unassembled WGS sequence"/>
</dbReference>
<evidence type="ECO:0000313" key="2">
    <source>
        <dbReference type="Proteomes" id="UP000613011"/>
    </source>
</evidence>
<dbReference type="InterPro" id="IPR027417">
    <property type="entry name" value="P-loop_NTPase"/>
</dbReference>
<dbReference type="SUPFAM" id="SSF56112">
    <property type="entry name" value="Protein kinase-like (PK-like)"/>
    <property type="match status" value="1"/>
</dbReference>
<dbReference type="RefSeq" id="WP_201682069.1">
    <property type="nucleotide sequence ID" value="NZ_JAEQNA010000001.1"/>
</dbReference>
<protein>
    <submittedName>
        <fullName evidence="1">AAA family ATPase</fullName>
    </submittedName>
</protein>
<gene>
    <name evidence="1" type="ORF">JI739_01495</name>
</gene>
<dbReference type="PANTHER" id="PTHR43883:SF1">
    <property type="entry name" value="GLUCONOKINASE"/>
    <property type="match status" value="1"/>
</dbReference>
<dbReference type="Pfam" id="PF13671">
    <property type="entry name" value="AAA_33"/>
    <property type="match status" value="1"/>
</dbReference>
<proteinExistence type="predicted"/>
<dbReference type="Gene3D" id="3.40.50.300">
    <property type="entry name" value="P-loop containing nucleotide triphosphate hydrolases"/>
    <property type="match status" value="1"/>
</dbReference>
<sequence>MRADESDGEWVRRLARSLGAELVETHISWVLLTGTEAYKLKKPLRLPFLDYSTPGQRQQACEEEVRLNARLAPSLYLGVSRVTGPRESPAIDGPGELLDHAVRMRRFPRGALFSEQLAAGVLREESVDRLARRIAGLHRTAAACTEGFDPDEPGRRAFAAREGAASLLAAPDAEFLGGWLRDSARDSLALRAQRFHGGHVREGHGDLHLDNLVTLDGEVTAFDCIEFDPALRFIDVIDDACFPLMDFAARGRADLGWRFFNGWLDETGEHGGLPLLRHGLVYRALVRAQVESLRGRAAAAQSYAATALSFARPAAARLAITHGLPGSGKTVASQRMLQAGGAIRLRTDVERKRLFGLRPLDRSADLGVDLYSAEATRRTYAHVLELAGQALACGWPVVIDGAFLRHAERDRARALASRLGVEFGIAHCAAPLAELRRRLMARQGDASEADVQVLEQLSLQAEPLSTDEQGLVLDVP</sequence>
<reference evidence="1" key="1">
    <citation type="submission" date="2021-01" db="EMBL/GenBank/DDBJ databases">
        <title>Ramlibacter sp. strain AW1 16S ribosomal RNA gene Genome sequencing and assembly.</title>
        <authorList>
            <person name="Kang M."/>
        </authorList>
    </citation>
    <scope>NUCLEOTIDE SEQUENCE</scope>
    <source>
        <strain evidence="1">AW1</strain>
    </source>
</reference>
<evidence type="ECO:0000313" key="1">
    <source>
        <dbReference type="EMBL" id="MBL0419009.1"/>
    </source>
</evidence>
<comment type="caution">
    <text evidence="1">The sequence shown here is derived from an EMBL/GenBank/DDBJ whole genome shotgun (WGS) entry which is preliminary data.</text>
</comment>
<organism evidence="1 2">
    <name type="scientific">Ramlibacter aurantiacus</name>
    <dbReference type="NCBI Taxonomy" id="2801330"/>
    <lineage>
        <taxon>Bacteria</taxon>
        <taxon>Pseudomonadati</taxon>
        <taxon>Pseudomonadota</taxon>
        <taxon>Betaproteobacteria</taxon>
        <taxon>Burkholderiales</taxon>
        <taxon>Comamonadaceae</taxon>
        <taxon>Ramlibacter</taxon>
    </lineage>
</organism>
<dbReference type="PANTHER" id="PTHR43883">
    <property type="entry name" value="SLR0207 PROTEIN"/>
    <property type="match status" value="1"/>
</dbReference>
<accession>A0A936ZQU4</accession>
<dbReference type="InterPro" id="IPR052732">
    <property type="entry name" value="Cell-binding_unc_protein"/>
</dbReference>
<dbReference type="EMBL" id="JAEQNA010000001">
    <property type="protein sequence ID" value="MBL0419009.1"/>
    <property type="molecule type" value="Genomic_DNA"/>
</dbReference>
<keyword evidence="2" id="KW-1185">Reference proteome</keyword>